<dbReference type="FunFam" id="3.40.309.10:FF:000003">
    <property type="entry name" value="Aldehyde dehydrogenase"/>
    <property type="match status" value="1"/>
</dbReference>
<accession>A0AA39PSA3</accession>
<dbReference type="PROSITE" id="PS00687">
    <property type="entry name" value="ALDEHYDE_DEHYDR_GLU"/>
    <property type="match status" value="1"/>
</dbReference>
<dbReference type="PANTHER" id="PTHR43570:SF16">
    <property type="entry name" value="ALDEHYDE DEHYDROGENASE TYPE III, ISOFORM Q"/>
    <property type="match status" value="1"/>
</dbReference>
<dbReference type="GO" id="GO:0006081">
    <property type="term" value="P:aldehyde metabolic process"/>
    <property type="evidence" value="ECO:0007669"/>
    <property type="project" value="InterPro"/>
</dbReference>
<proteinExistence type="inferred from homology"/>
<dbReference type="InterPro" id="IPR029510">
    <property type="entry name" value="Ald_DH_CS_GLU"/>
</dbReference>
<dbReference type="FunFam" id="3.40.605.10:FF:000004">
    <property type="entry name" value="Aldehyde dehydrogenase"/>
    <property type="match status" value="1"/>
</dbReference>
<dbReference type="PANTHER" id="PTHR43570">
    <property type="entry name" value="ALDEHYDE DEHYDROGENASE"/>
    <property type="match status" value="1"/>
</dbReference>
<evidence type="ECO:0000256" key="7">
    <source>
        <dbReference type="RuleBase" id="RU003345"/>
    </source>
</evidence>
<dbReference type="InterPro" id="IPR016161">
    <property type="entry name" value="Ald_DH/histidinol_DH"/>
</dbReference>
<dbReference type="AlphaFoldDB" id="A0AA39PSA3"/>
<dbReference type="Pfam" id="PF00171">
    <property type="entry name" value="Aldedh"/>
    <property type="match status" value="1"/>
</dbReference>
<feature type="active site" evidence="5">
    <location>
        <position position="270"/>
    </location>
</feature>
<dbReference type="PROSITE" id="PS00070">
    <property type="entry name" value="ALDEHYDE_DEHYDR_CYS"/>
    <property type="match status" value="1"/>
</dbReference>
<dbReference type="Gene3D" id="3.40.605.10">
    <property type="entry name" value="Aldehyde Dehydrogenase, Chain A, domain 1"/>
    <property type="match status" value="1"/>
</dbReference>
<comment type="caution">
    <text evidence="9">The sequence shown here is derived from an EMBL/GenBank/DDBJ whole genome shotgun (WGS) entry which is preliminary data.</text>
</comment>
<protein>
    <recommendedName>
        <fullName evidence="4">Aldehyde dehydrogenase</fullName>
    </recommendedName>
</protein>
<evidence type="ECO:0000313" key="10">
    <source>
        <dbReference type="Proteomes" id="UP001175227"/>
    </source>
</evidence>
<dbReference type="InterPro" id="IPR012394">
    <property type="entry name" value="Aldehyde_DH_NAD(P)"/>
</dbReference>
<dbReference type="InterPro" id="IPR016160">
    <property type="entry name" value="Ald_DH_CS_CYS"/>
</dbReference>
<feature type="domain" description="Aldehyde dehydrogenase" evidence="8">
    <location>
        <begin position="18"/>
        <end position="459"/>
    </location>
</feature>
<dbReference type="GO" id="GO:0005737">
    <property type="term" value="C:cytoplasm"/>
    <property type="evidence" value="ECO:0007669"/>
    <property type="project" value="TreeGrafter"/>
</dbReference>
<dbReference type="Proteomes" id="UP001175227">
    <property type="component" value="Unassembled WGS sequence"/>
</dbReference>
<keyword evidence="2 4" id="KW-0560">Oxidoreductase</keyword>
<feature type="active site" evidence="5 6">
    <location>
        <position position="236"/>
    </location>
</feature>
<gene>
    <name evidence="9" type="ORF">IW261DRAFT_1441234</name>
</gene>
<evidence type="ECO:0000313" key="9">
    <source>
        <dbReference type="EMBL" id="KAK0488734.1"/>
    </source>
</evidence>
<dbReference type="EMBL" id="JAUEPR010000002">
    <property type="protein sequence ID" value="KAK0488734.1"/>
    <property type="molecule type" value="Genomic_DNA"/>
</dbReference>
<evidence type="ECO:0000256" key="6">
    <source>
        <dbReference type="PROSITE-ProRule" id="PRU10007"/>
    </source>
</evidence>
<evidence type="ECO:0000256" key="5">
    <source>
        <dbReference type="PIRSR" id="PIRSR036492-1"/>
    </source>
</evidence>
<dbReference type="GO" id="GO:0004029">
    <property type="term" value="F:aldehyde dehydrogenase (NAD+) activity"/>
    <property type="evidence" value="ECO:0007669"/>
    <property type="project" value="TreeGrafter"/>
</dbReference>
<dbReference type="InterPro" id="IPR015590">
    <property type="entry name" value="Aldehyde_DH_dom"/>
</dbReference>
<sequence>MDGTSYTPIVEIPEIHSKLRATFRTRRTISIPWRQQQLLQVARMVQDNKDLIAQALFNDVGKPAMEAHSYEISLVLERAMIAATNLPEWTKPEHKTDLFDPDQKAWNPKVYFAPRGIVLVIAPWNFPLVLSVKPLIAAIAAGCCCAVKPSEIAPHTGHLLADLIPKYLDPEAYKIILGAVAETTKILELKWDYNMLLKRIDQSVLTVSVVFYTGNGHVGRIISAAAAKYLTPLTLELGGKSPVILDPSYDINIAAKRIMYGKVLNCGQICVAPDYLIVPTSRNHEFLNKVVEALRRAYDSFFFDAPPLESTSYARIVSKSHFDRLNTLLARTKGTIVLGGKMDTERLKIEPTIVTGIQPDDILMEGELFGPILPIIEVGTFEDACELVSQGDHPLVLYGFTQNEDIKTLIRDGTTSGNLVYNDTFIQLGVAELPFGGVGESGYGRQHGRYGFESFSYLRSSIDMPLELERVLTIRYPPYTPDNLKLMNPNVDIKIPQRSLTAGILKG</sequence>
<evidence type="ECO:0000256" key="2">
    <source>
        <dbReference type="ARBA" id="ARBA00023002"/>
    </source>
</evidence>
<keyword evidence="3" id="KW-0520">NAD</keyword>
<dbReference type="InterPro" id="IPR016163">
    <property type="entry name" value="Ald_DH_C"/>
</dbReference>
<comment type="similarity">
    <text evidence="1 4 7">Belongs to the aldehyde dehydrogenase family.</text>
</comment>
<reference evidence="9" key="1">
    <citation type="submission" date="2023-06" db="EMBL/GenBank/DDBJ databases">
        <authorList>
            <consortium name="Lawrence Berkeley National Laboratory"/>
            <person name="Ahrendt S."/>
            <person name="Sahu N."/>
            <person name="Indic B."/>
            <person name="Wong-Bajracharya J."/>
            <person name="Merenyi Z."/>
            <person name="Ke H.-M."/>
            <person name="Monk M."/>
            <person name="Kocsube S."/>
            <person name="Drula E."/>
            <person name="Lipzen A."/>
            <person name="Balint B."/>
            <person name="Henrissat B."/>
            <person name="Andreopoulos B."/>
            <person name="Martin F.M."/>
            <person name="Harder C.B."/>
            <person name="Rigling D."/>
            <person name="Ford K.L."/>
            <person name="Foster G.D."/>
            <person name="Pangilinan J."/>
            <person name="Papanicolaou A."/>
            <person name="Barry K."/>
            <person name="LaButti K."/>
            <person name="Viragh M."/>
            <person name="Koriabine M."/>
            <person name="Yan M."/>
            <person name="Riley R."/>
            <person name="Champramary S."/>
            <person name="Plett K.L."/>
            <person name="Tsai I.J."/>
            <person name="Slot J."/>
            <person name="Sipos G."/>
            <person name="Plett J."/>
            <person name="Nagy L.G."/>
            <person name="Grigoriev I.V."/>
        </authorList>
    </citation>
    <scope>NUCLEOTIDE SEQUENCE</scope>
    <source>
        <strain evidence="9">ICMP 16352</strain>
    </source>
</reference>
<dbReference type="Gene3D" id="3.40.309.10">
    <property type="entry name" value="Aldehyde Dehydrogenase, Chain A, domain 2"/>
    <property type="match status" value="1"/>
</dbReference>
<evidence type="ECO:0000256" key="1">
    <source>
        <dbReference type="ARBA" id="ARBA00009986"/>
    </source>
</evidence>
<name>A0AA39PSA3_9AGAR</name>
<dbReference type="SUPFAM" id="SSF53720">
    <property type="entry name" value="ALDH-like"/>
    <property type="match status" value="1"/>
</dbReference>
<evidence type="ECO:0000256" key="4">
    <source>
        <dbReference type="PIRNR" id="PIRNR036492"/>
    </source>
</evidence>
<dbReference type="InterPro" id="IPR016162">
    <property type="entry name" value="Ald_DH_N"/>
</dbReference>
<dbReference type="PIRSF" id="PIRSF036492">
    <property type="entry name" value="ALDH"/>
    <property type="match status" value="1"/>
</dbReference>
<evidence type="ECO:0000259" key="8">
    <source>
        <dbReference type="Pfam" id="PF00171"/>
    </source>
</evidence>
<evidence type="ECO:0000256" key="3">
    <source>
        <dbReference type="ARBA" id="ARBA00023027"/>
    </source>
</evidence>
<organism evidence="9 10">
    <name type="scientific">Armillaria novae-zelandiae</name>
    <dbReference type="NCBI Taxonomy" id="153914"/>
    <lineage>
        <taxon>Eukaryota</taxon>
        <taxon>Fungi</taxon>
        <taxon>Dikarya</taxon>
        <taxon>Basidiomycota</taxon>
        <taxon>Agaricomycotina</taxon>
        <taxon>Agaricomycetes</taxon>
        <taxon>Agaricomycetidae</taxon>
        <taxon>Agaricales</taxon>
        <taxon>Marasmiineae</taxon>
        <taxon>Physalacriaceae</taxon>
        <taxon>Armillaria</taxon>
    </lineage>
</organism>
<keyword evidence="10" id="KW-1185">Reference proteome</keyword>